<dbReference type="OrthoDB" id="9763822at2"/>
<dbReference type="RefSeq" id="WP_109872850.1">
    <property type="nucleotide sequence ID" value="NZ_QGNA01000005.1"/>
</dbReference>
<keyword evidence="2 7" id="KW-0813">Transport</keyword>
<comment type="similarity">
    <text evidence="1 7">Belongs to the alphaproteobacteria porin family.</text>
</comment>
<comment type="domain">
    <text evidence="7">Consists of 16-stranded beta-barrel sheets, with large surface-exposed loops, that form a transmembrane pore at the center of each barrel. The pore is partially ocluded by a peptide loop that folds into the pore lumen.</text>
</comment>
<dbReference type="Proteomes" id="UP000245765">
    <property type="component" value="Unassembled WGS sequence"/>
</dbReference>
<feature type="compositionally biased region" description="Low complexity" evidence="8">
    <location>
        <begin position="57"/>
        <end position="72"/>
    </location>
</feature>
<keyword evidence="7" id="KW-0732">Signal</keyword>
<feature type="chain" id="PRO_5016191389" description="Porin" evidence="7">
    <location>
        <begin position="28"/>
        <end position="540"/>
    </location>
</feature>
<evidence type="ECO:0000256" key="6">
    <source>
        <dbReference type="ARBA" id="ARBA00023237"/>
    </source>
</evidence>
<accession>A0A317F8W5</accession>
<keyword evidence="7" id="KW-0812">Transmembrane</keyword>
<evidence type="ECO:0000256" key="2">
    <source>
        <dbReference type="ARBA" id="ARBA00022448"/>
    </source>
</evidence>
<comment type="subcellular location">
    <subcellularLocation>
        <location evidence="7">Cell outer membrane</location>
        <topology evidence="7">Multi-pass membrane protein</topology>
    </subcellularLocation>
</comment>
<dbReference type="SUPFAM" id="SSF56935">
    <property type="entry name" value="Porins"/>
    <property type="match status" value="1"/>
</dbReference>
<comment type="caution">
    <text evidence="9">The sequence shown here is derived from an EMBL/GenBank/DDBJ whole genome shotgun (WGS) entry which is preliminary data.</text>
</comment>
<evidence type="ECO:0000256" key="7">
    <source>
        <dbReference type="RuleBase" id="RU364005"/>
    </source>
</evidence>
<comment type="function">
    <text evidence="7">Forms passive diffusion pores that allow small molecular weight hydrophilic materials across the outer membrane.</text>
</comment>
<name>A0A317F8W5_9PROT</name>
<evidence type="ECO:0000256" key="4">
    <source>
        <dbReference type="ARBA" id="ARBA00023114"/>
    </source>
</evidence>
<keyword evidence="7" id="KW-0406">Ion transport</keyword>
<dbReference type="AlphaFoldDB" id="A0A317F8W5"/>
<dbReference type="GO" id="GO:0009279">
    <property type="term" value="C:cell outer membrane"/>
    <property type="evidence" value="ECO:0007669"/>
    <property type="project" value="UniProtKB-SubCell"/>
</dbReference>
<feature type="region of interest" description="Disordered" evidence="8">
    <location>
        <begin position="54"/>
        <end position="75"/>
    </location>
</feature>
<keyword evidence="5 7" id="KW-0472">Membrane</keyword>
<evidence type="ECO:0000256" key="5">
    <source>
        <dbReference type="ARBA" id="ARBA00023136"/>
    </source>
</evidence>
<protein>
    <recommendedName>
        <fullName evidence="7">Porin</fullName>
    </recommendedName>
</protein>
<evidence type="ECO:0000256" key="1">
    <source>
        <dbReference type="ARBA" id="ARBA00009521"/>
    </source>
</evidence>
<organism evidence="9 10">
    <name type="scientific">Falsiroseomonas bella</name>
    <dbReference type="NCBI Taxonomy" id="2184016"/>
    <lineage>
        <taxon>Bacteria</taxon>
        <taxon>Pseudomonadati</taxon>
        <taxon>Pseudomonadota</taxon>
        <taxon>Alphaproteobacteria</taxon>
        <taxon>Acetobacterales</taxon>
        <taxon>Roseomonadaceae</taxon>
        <taxon>Falsiroseomonas</taxon>
    </lineage>
</organism>
<reference evidence="10" key="1">
    <citation type="submission" date="2018-05" db="EMBL/GenBank/DDBJ databases">
        <authorList>
            <person name="Du Z."/>
            <person name="Wang X."/>
        </authorList>
    </citation>
    <scope>NUCLEOTIDE SEQUENCE [LARGE SCALE GENOMIC DNA]</scope>
    <source>
        <strain evidence="10">CQN31</strain>
    </source>
</reference>
<keyword evidence="3 7" id="KW-1134">Transmembrane beta strand</keyword>
<dbReference type="GO" id="GO:0006811">
    <property type="term" value="P:monoatomic ion transport"/>
    <property type="evidence" value="ECO:0007669"/>
    <property type="project" value="UniProtKB-KW"/>
</dbReference>
<feature type="signal peptide" evidence="7">
    <location>
        <begin position="1"/>
        <end position="27"/>
    </location>
</feature>
<evidence type="ECO:0000256" key="8">
    <source>
        <dbReference type="SAM" id="MobiDB-lite"/>
    </source>
</evidence>
<keyword evidence="6 7" id="KW-0998">Cell outer membrane</keyword>
<dbReference type="GO" id="GO:0015288">
    <property type="term" value="F:porin activity"/>
    <property type="evidence" value="ECO:0007669"/>
    <property type="project" value="UniProtKB-KW"/>
</dbReference>
<evidence type="ECO:0000313" key="9">
    <source>
        <dbReference type="EMBL" id="PWS35205.1"/>
    </source>
</evidence>
<dbReference type="Pfam" id="PF02530">
    <property type="entry name" value="Porin_2"/>
    <property type="match status" value="1"/>
</dbReference>
<dbReference type="InterPro" id="IPR003684">
    <property type="entry name" value="Porin_alphabac"/>
</dbReference>
<gene>
    <name evidence="9" type="ORF">DFH01_23155</name>
</gene>
<keyword evidence="4 7" id="KW-0626">Porin</keyword>
<dbReference type="EMBL" id="QGNA01000005">
    <property type="protein sequence ID" value="PWS35205.1"/>
    <property type="molecule type" value="Genomic_DNA"/>
</dbReference>
<sequence length="540" mass="57047">MRQGHGIRATIAAGLCGAALLASPASAQTNEELLRRLDAMQRRMDELETALREATRAPRPAAQAPAAAVAPPRARRPAAPPAAVAQATAPVVTPAPAPAAAPRVTREEVDEALRGSMPNSWRIPGTDTSVRLYGFVKANLFSDLDMVNRSDAPSVQGIPLAGSAATERSGDTSFSARRSRIGFDTQTPTLWGPLNSRIEFDFAGDQPSASGAATSSGYMPRLRQAYVEVGGEVFRVLVGQANSVWNDGLVETLTDATFLNASAVRQAQVRATGRLAPGVTGMVSLEAPYTDYTSSAGVFYPDSSLDGGASPSTSTFPDLVGRVTWRGEMGDISLRGLLRQLRIDTNGTEATPKGSADTVGYGLALGGNFNLARLWGGFGADQLFGMAYYGEGIGRYFDSATSGQSAYSRIGLAGATDVSLTPVPTYGATIGYRHYWAPSLRTNMAYAYARLDNPAFVSEFAAGGSGAVAANREMQMGVVNLIWSPFATEREGRIGNGWLDVGVEYIYFRRDLQDGAIASPVGQGGHGIEQRIQASAIVRF</sequence>
<evidence type="ECO:0000256" key="3">
    <source>
        <dbReference type="ARBA" id="ARBA00022452"/>
    </source>
</evidence>
<proteinExistence type="inferred from homology"/>
<evidence type="ECO:0000313" key="10">
    <source>
        <dbReference type="Proteomes" id="UP000245765"/>
    </source>
</evidence>
<keyword evidence="10" id="KW-1185">Reference proteome</keyword>
<dbReference type="GO" id="GO:0046930">
    <property type="term" value="C:pore complex"/>
    <property type="evidence" value="ECO:0007669"/>
    <property type="project" value="UniProtKB-KW"/>
</dbReference>